<dbReference type="PANTHER" id="PTHR47411:SF1">
    <property type="entry name" value="B3GNT1, BETA-1,3-N-ACETYLGUCOSAMINYLTRANSFERASE 1, HOMOLOG"/>
    <property type="match status" value="1"/>
</dbReference>
<evidence type="ECO:0000313" key="1">
    <source>
        <dbReference type="Proteomes" id="UP000095282"/>
    </source>
</evidence>
<protein>
    <submittedName>
        <fullName evidence="2">Glycosyltransferase</fullName>
    </submittedName>
</protein>
<organism evidence="1 2">
    <name type="scientific">Caenorhabditis tropicalis</name>
    <dbReference type="NCBI Taxonomy" id="1561998"/>
    <lineage>
        <taxon>Eukaryota</taxon>
        <taxon>Metazoa</taxon>
        <taxon>Ecdysozoa</taxon>
        <taxon>Nematoda</taxon>
        <taxon>Chromadorea</taxon>
        <taxon>Rhabditida</taxon>
        <taxon>Rhabditina</taxon>
        <taxon>Rhabditomorpha</taxon>
        <taxon>Rhabditoidea</taxon>
        <taxon>Rhabditidae</taxon>
        <taxon>Peloderinae</taxon>
        <taxon>Caenorhabditis</taxon>
    </lineage>
</organism>
<keyword evidence="1" id="KW-1185">Reference proteome</keyword>
<sequence length="98" mass="11293">MYPINLMRNVARKGAKSDFHLIVDADMVMSEGFAEKVKMIVNQMIDGKNKNALVVRRFETDDQTIPKNLNQLKEAFDAKKQLEKIRQENRLGLSIDVE</sequence>
<evidence type="ECO:0000313" key="2">
    <source>
        <dbReference type="WBParaSite" id="Csp11.Scaffold629.g14231.t1"/>
    </source>
</evidence>
<reference evidence="2" key="1">
    <citation type="submission" date="2016-11" db="UniProtKB">
        <authorList>
            <consortium name="WormBaseParasite"/>
        </authorList>
    </citation>
    <scope>IDENTIFICATION</scope>
</reference>
<dbReference type="Proteomes" id="UP000095282">
    <property type="component" value="Unplaced"/>
</dbReference>
<name>A0A1I7U2N1_9PELO</name>
<dbReference type="WBParaSite" id="Csp11.Scaffold629.g14231.t1">
    <property type="protein sequence ID" value="Csp11.Scaffold629.g14231.t1"/>
    <property type="gene ID" value="Csp11.Scaffold629.g14231"/>
</dbReference>
<accession>A0A1I7U2N1</accession>
<dbReference type="Pfam" id="PF13896">
    <property type="entry name" value="Glyco_transf_49"/>
    <property type="match status" value="1"/>
</dbReference>
<dbReference type="AlphaFoldDB" id="A0A1I7U2N1"/>
<dbReference type="STRING" id="1561998.A0A1I7U2N1"/>
<dbReference type="eggNOG" id="KOG3765">
    <property type="taxonomic scope" value="Eukaryota"/>
</dbReference>
<dbReference type="PANTHER" id="PTHR47411">
    <property type="entry name" value="B3GNT1, BETA-1,3-N-ACETYLGUCOSAMINYLTRANSFERASE 1, HOMOLOG"/>
    <property type="match status" value="1"/>
</dbReference>
<proteinExistence type="predicted"/>